<proteinExistence type="predicted"/>
<dbReference type="OrthoDB" id="1723222at2759"/>
<protein>
    <recommendedName>
        <fullName evidence="3">Reverse transcriptase/retrotransposon-derived protein RNase H-like domain-containing protein</fullName>
    </recommendedName>
</protein>
<name>A0A371FZE2_MUCPR</name>
<dbReference type="EMBL" id="QJKJ01007290">
    <property type="protein sequence ID" value="RDX83651.1"/>
    <property type="molecule type" value="Genomic_DNA"/>
</dbReference>
<comment type="caution">
    <text evidence="1">The sequence shown here is derived from an EMBL/GenBank/DDBJ whole genome shotgun (WGS) entry which is preliminary data.</text>
</comment>
<accession>A0A371FZE2</accession>
<evidence type="ECO:0000313" key="1">
    <source>
        <dbReference type="EMBL" id="RDX83651.1"/>
    </source>
</evidence>
<keyword evidence="2" id="KW-1185">Reference proteome</keyword>
<gene>
    <name evidence="1" type="ORF">CR513_35418</name>
</gene>
<evidence type="ECO:0008006" key="3">
    <source>
        <dbReference type="Google" id="ProtNLM"/>
    </source>
</evidence>
<organism evidence="1 2">
    <name type="scientific">Mucuna pruriens</name>
    <name type="common">Velvet bean</name>
    <name type="synonym">Dolichos pruriens</name>
    <dbReference type="NCBI Taxonomy" id="157652"/>
    <lineage>
        <taxon>Eukaryota</taxon>
        <taxon>Viridiplantae</taxon>
        <taxon>Streptophyta</taxon>
        <taxon>Embryophyta</taxon>
        <taxon>Tracheophyta</taxon>
        <taxon>Spermatophyta</taxon>
        <taxon>Magnoliopsida</taxon>
        <taxon>eudicotyledons</taxon>
        <taxon>Gunneridae</taxon>
        <taxon>Pentapetalae</taxon>
        <taxon>rosids</taxon>
        <taxon>fabids</taxon>
        <taxon>Fabales</taxon>
        <taxon>Fabaceae</taxon>
        <taxon>Papilionoideae</taxon>
        <taxon>50 kb inversion clade</taxon>
        <taxon>NPAAA clade</taxon>
        <taxon>indigoferoid/millettioid clade</taxon>
        <taxon>Phaseoleae</taxon>
        <taxon>Mucuna</taxon>
    </lineage>
</organism>
<sequence length="212" mass="24838">MSPYQIMFGKACHLSAEIKHKAYWVVKKCNMAYDQAEKERTLYLEAYENSRIYKQKVKQFHDNQILRKEFKVSQKVFLFHSRLKLITDKLCSRWDGPLVITNVFPYGAVEVRDEGSTPTKAFLITSPHHHFNNIANQTNKEGTSQEPSSELKWLIEIEDKIILPYQEETETINIGFKGEMKEVKVGILMCSDNKRKLIQLLTERVDIFAWAY</sequence>
<evidence type="ECO:0000313" key="2">
    <source>
        <dbReference type="Proteomes" id="UP000257109"/>
    </source>
</evidence>
<reference evidence="1" key="1">
    <citation type="submission" date="2018-05" db="EMBL/GenBank/DDBJ databases">
        <title>Draft genome of Mucuna pruriens seed.</title>
        <authorList>
            <person name="Nnadi N.E."/>
            <person name="Vos R."/>
            <person name="Hasami M.H."/>
            <person name="Devisetty U.K."/>
            <person name="Aguiy J.C."/>
        </authorList>
    </citation>
    <scope>NUCLEOTIDE SEQUENCE [LARGE SCALE GENOMIC DNA]</scope>
    <source>
        <strain evidence="1">JCA_2017</strain>
    </source>
</reference>
<dbReference type="Proteomes" id="UP000257109">
    <property type="component" value="Unassembled WGS sequence"/>
</dbReference>
<feature type="non-terminal residue" evidence="1">
    <location>
        <position position="1"/>
    </location>
</feature>
<dbReference type="AlphaFoldDB" id="A0A371FZE2"/>